<dbReference type="EMBL" id="LJYG01000090">
    <property type="protein sequence ID" value="KRQ09158.1"/>
    <property type="molecule type" value="Genomic_DNA"/>
</dbReference>
<organism evidence="2 3">
    <name type="scientific">Bradyrhizobium manausense</name>
    <dbReference type="NCBI Taxonomy" id="989370"/>
    <lineage>
        <taxon>Bacteria</taxon>
        <taxon>Pseudomonadati</taxon>
        <taxon>Pseudomonadota</taxon>
        <taxon>Alphaproteobacteria</taxon>
        <taxon>Hyphomicrobiales</taxon>
        <taxon>Nitrobacteraceae</taxon>
        <taxon>Bradyrhizobium</taxon>
    </lineage>
</organism>
<dbReference type="SUPFAM" id="SSF52540">
    <property type="entry name" value="P-loop containing nucleoside triphosphate hydrolases"/>
    <property type="match status" value="1"/>
</dbReference>
<evidence type="ECO:0000313" key="2">
    <source>
        <dbReference type="EMBL" id="KRQ09158.1"/>
    </source>
</evidence>
<dbReference type="STRING" id="989370.AOQ71_21245"/>
<reference evidence="2 3" key="1">
    <citation type="submission" date="2015-09" db="EMBL/GenBank/DDBJ databases">
        <title>Draft Genome Sequence of Bradyrhizobium manausense Strain BR 3351T, a Novel Symbiotic Nitrogen-Fixing Alphaproteobacterium Isolated from Brazilian Amazon Rain Forest.</title>
        <authorList>
            <person name="De Araujo J.L."/>
            <person name="Zilli J.E."/>
        </authorList>
    </citation>
    <scope>NUCLEOTIDE SEQUENCE [LARGE SCALE GENOMIC DNA]</scope>
    <source>
        <strain evidence="2 3">BR3351</strain>
    </source>
</reference>
<comment type="caution">
    <text evidence="2">The sequence shown here is derived from an EMBL/GenBank/DDBJ whole genome shotgun (WGS) entry which is preliminary data.</text>
</comment>
<feature type="domain" description="Rad50/SbcC-type AAA" evidence="1">
    <location>
        <begin position="8"/>
        <end position="155"/>
    </location>
</feature>
<protein>
    <recommendedName>
        <fullName evidence="1">Rad50/SbcC-type AAA domain-containing protein</fullName>
    </recommendedName>
</protein>
<accession>A0A0R3DGZ1</accession>
<dbReference type="PANTHER" id="PTHR32114">
    <property type="entry name" value="ABC TRANSPORTER ABCH.3"/>
    <property type="match status" value="1"/>
</dbReference>
<dbReference type="RefSeq" id="WP_057750427.1">
    <property type="nucleotide sequence ID" value="NZ_LJYG01000090.1"/>
</dbReference>
<dbReference type="InterPro" id="IPR027417">
    <property type="entry name" value="P-loop_NTPase"/>
</dbReference>
<name>A0A0R3DGZ1_9BRAD</name>
<dbReference type="GO" id="GO:0006302">
    <property type="term" value="P:double-strand break repair"/>
    <property type="evidence" value="ECO:0007669"/>
    <property type="project" value="InterPro"/>
</dbReference>
<dbReference type="GO" id="GO:0016887">
    <property type="term" value="F:ATP hydrolysis activity"/>
    <property type="evidence" value="ECO:0007669"/>
    <property type="project" value="InterPro"/>
</dbReference>
<gene>
    <name evidence="2" type="ORF">AOQ71_21245</name>
</gene>
<evidence type="ECO:0000313" key="3">
    <source>
        <dbReference type="Proteomes" id="UP000051936"/>
    </source>
</evidence>
<dbReference type="OrthoDB" id="5137066at2"/>
<dbReference type="InterPro" id="IPR038729">
    <property type="entry name" value="Rad50/SbcC_AAA"/>
</dbReference>
<dbReference type="Proteomes" id="UP000051936">
    <property type="component" value="Unassembled WGS sequence"/>
</dbReference>
<keyword evidence="3" id="KW-1185">Reference proteome</keyword>
<dbReference type="AlphaFoldDB" id="A0A0R3DGZ1"/>
<sequence length="828" mass="90519">MTRYYLSKISIEGFRGINNDGDPLVIKFKPNAVNSIHAHNGVGKTSIFEAIHFAIFGDVPRLKRLQGAEHPESYVANKFHPSGEALVELCFEPDDGSAAVEIAIKRDAAGRRLATSRHPDPEKFLRELRQDFVLVDYTKFSDFVDASALERGRSFSSLVGLSAYSELRQLLEGASDTRTLNTDFDLRALQTDKTAREREVSEGTARALAAYAEITGQSATDLSDIESLCRIVSKALQNLEILKPVVGTSDVRNVDIAAAEKLVEKEEGGPMRARHAKVLKSITDLQALAAAGDEAEERRNILQLATDRDTAMTKAGSAALRVLYENAKEVVSDSLWDRKLCPVCDSKLDRDLLDHLKDRISQYAAADAANDKLGMEIRRVSSVVRFGNLEAAPEMGIALADRGHSAILQAADDQTLSTVDLQAVFARLDSYEQTRAAKLSELEKERVEIEGKLPPSLVAVSKMLAAVKEFCGALSAREKAAKALADVAQNLAVSLRWQDFITQAKNVFSGAENALANQRIGEIEAEYQTLFAALVRGGPDVRPTLERAAGSENIDLKLADFHGLAGVNARAVLSESYRNAVAASIFLAAASKYNGTPRFVILDDVTSSFDAGHQFSLMEAIRTKLQQPANANGLQFIILSHDSALEKYFDKQNGTADWSHQKLQGMPPIGRVMVSAQEADRLKVQAQNLLNAGQVDLGAPFVRQYLEYKLGHIISKLEIPCPPDYATRGDKRTLSTYLDAIVDAVDLYQAAGRCVLSAQQMADIKNTHVPSIVGNFVSHYETGSGTPFGAYALLGVLQSIDALADCFTWTDSSQSPPIKRFYKRLNRQ</sequence>
<proteinExistence type="predicted"/>
<evidence type="ECO:0000259" key="1">
    <source>
        <dbReference type="Pfam" id="PF13476"/>
    </source>
</evidence>
<dbReference type="Pfam" id="PF13476">
    <property type="entry name" value="AAA_23"/>
    <property type="match status" value="1"/>
</dbReference>
<dbReference type="Gene3D" id="3.40.50.300">
    <property type="entry name" value="P-loop containing nucleotide triphosphate hydrolases"/>
    <property type="match status" value="2"/>
</dbReference>
<dbReference type="PANTHER" id="PTHR32114:SF2">
    <property type="entry name" value="ABC TRANSPORTER ABCH.3"/>
    <property type="match status" value="1"/>
</dbReference>